<gene>
    <name evidence="10" type="ORF">GCM10010439_58090</name>
</gene>
<comment type="caution">
    <text evidence="10">The sequence shown here is derived from an EMBL/GenBank/DDBJ whole genome shotgun (WGS) entry which is preliminary data.</text>
</comment>
<sequence>MGIVILRLIFWSHGLTEPGYFACMDVAQGQSELNGIAGWAEDVMESLGEIGVGLLIALENLFPPLPSELILPLAGFTASEGELNVVLVIVAATLGSLFGALALYGLGAFLGHERACRLADRLPLVDSGEFDKATRWFSDHGNKAVLFGRMVPVVRSLVSVPAGIERMPLVRFSLYTTLGSALWNTIFVLAGYTLREKWHDAEKYANWAMYAVLALFVLWFVKFVVTRLHRDPLPPSDSDCGERAAADGDDRRPTRTAGDR</sequence>
<evidence type="ECO:0000256" key="7">
    <source>
        <dbReference type="SAM" id="MobiDB-lite"/>
    </source>
</evidence>
<dbReference type="InterPro" id="IPR051311">
    <property type="entry name" value="DedA_domain"/>
</dbReference>
<proteinExistence type="inferred from homology"/>
<feature type="compositionally biased region" description="Basic and acidic residues" evidence="7">
    <location>
        <begin position="240"/>
        <end position="260"/>
    </location>
</feature>
<keyword evidence="11" id="KW-1185">Reference proteome</keyword>
<accession>A0ABP6H3M7</accession>
<dbReference type="Proteomes" id="UP001501842">
    <property type="component" value="Unassembled WGS sequence"/>
</dbReference>
<comment type="subcellular location">
    <subcellularLocation>
        <location evidence="1">Cell membrane</location>
        <topology evidence="1">Multi-pass membrane protein</topology>
    </subcellularLocation>
</comment>
<evidence type="ECO:0000259" key="9">
    <source>
        <dbReference type="Pfam" id="PF09335"/>
    </source>
</evidence>
<evidence type="ECO:0000313" key="11">
    <source>
        <dbReference type="Proteomes" id="UP001501842"/>
    </source>
</evidence>
<dbReference type="PANTHER" id="PTHR42709">
    <property type="entry name" value="ALKALINE PHOSPHATASE LIKE PROTEIN"/>
    <property type="match status" value="1"/>
</dbReference>
<protein>
    <submittedName>
        <fullName evidence="10">DedA family protein</fullName>
    </submittedName>
</protein>
<feature type="transmembrane region" description="Helical" evidence="8">
    <location>
        <begin position="85"/>
        <end position="111"/>
    </location>
</feature>
<keyword evidence="6 8" id="KW-0472">Membrane</keyword>
<evidence type="ECO:0000313" key="10">
    <source>
        <dbReference type="EMBL" id="GAA2734823.1"/>
    </source>
</evidence>
<comment type="similarity">
    <text evidence="2">Belongs to the DedA family.</text>
</comment>
<evidence type="ECO:0000256" key="6">
    <source>
        <dbReference type="ARBA" id="ARBA00023136"/>
    </source>
</evidence>
<feature type="region of interest" description="Disordered" evidence="7">
    <location>
        <begin position="235"/>
        <end position="260"/>
    </location>
</feature>
<evidence type="ECO:0000256" key="8">
    <source>
        <dbReference type="SAM" id="Phobius"/>
    </source>
</evidence>
<feature type="transmembrane region" description="Helical" evidence="8">
    <location>
        <begin position="172"/>
        <end position="192"/>
    </location>
</feature>
<feature type="transmembrane region" description="Helical" evidence="8">
    <location>
        <begin position="204"/>
        <end position="225"/>
    </location>
</feature>
<dbReference type="InterPro" id="IPR032816">
    <property type="entry name" value="VTT_dom"/>
</dbReference>
<name>A0ABP6H3M7_9ACTN</name>
<keyword evidence="3" id="KW-1003">Cell membrane</keyword>
<dbReference type="EMBL" id="BAAATZ010000029">
    <property type="protein sequence ID" value="GAA2734823.1"/>
    <property type="molecule type" value="Genomic_DNA"/>
</dbReference>
<evidence type="ECO:0000256" key="3">
    <source>
        <dbReference type="ARBA" id="ARBA00022475"/>
    </source>
</evidence>
<dbReference type="Pfam" id="PF09335">
    <property type="entry name" value="VTT_dom"/>
    <property type="match status" value="1"/>
</dbReference>
<organism evidence="10 11">
    <name type="scientific">Actinocorallia aurantiaca</name>
    <dbReference type="NCBI Taxonomy" id="46204"/>
    <lineage>
        <taxon>Bacteria</taxon>
        <taxon>Bacillati</taxon>
        <taxon>Actinomycetota</taxon>
        <taxon>Actinomycetes</taxon>
        <taxon>Streptosporangiales</taxon>
        <taxon>Thermomonosporaceae</taxon>
        <taxon>Actinocorallia</taxon>
    </lineage>
</organism>
<evidence type="ECO:0000256" key="2">
    <source>
        <dbReference type="ARBA" id="ARBA00010792"/>
    </source>
</evidence>
<feature type="domain" description="VTT" evidence="9">
    <location>
        <begin position="65"/>
        <end position="192"/>
    </location>
</feature>
<evidence type="ECO:0000256" key="5">
    <source>
        <dbReference type="ARBA" id="ARBA00022989"/>
    </source>
</evidence>
<dbReference type="PANTHER" id="PTHR42709:SF6">
    <property type="entry name" value="UNDECAPRENYL PHOSPHATE TRANSPORTER A"/>
    <property type="match status" value="1"/>
</dbReference>
<reference evidence="11" key="1">
    <citation type="journal article" date="2019" name="Int. J. Syst. Evol. Microbiol.">
        <title>The Global Catalogue of Microorganisms (GCM) 10K type strain sequencing project: providing services to taxonomists for standard genome sequencing and annotation.</title>
        <authorList>
            <consortium name="The Broad Institute Genomics Platform"/>
            <consortium name="The Broad Institute Genome Sequencing Center for Infectious Disease"/>
            <person name="Wu L."/>
            <person name="Ma J."/>
        </authorList>
    </citation>
    <scope>NUCLEOTIDE SEQUENCE [LARGE SCALE GENOMIC DNA]</scope>
    <source>
        <strain evidence="11">JCM 8201</strain>
    </source>
</reference>
<evidence type="ECO:0000256" key="1">
    <source>
        <dbReference type="ARBA" id="ARBA00004651"/>
    </source>
</evidence>
<evidence type="ECO:0000256" key="4">
    <source>
        <dbReference type="ARBA" id="ARBA00022692"/>
    </source>
</evidence>
<keyword evidence="4 8" id="KW-0812">Transmembrane</keyword>
<keyword evidence="5 8" id="KW-1133">Transmembrane helix</keyword>